<evidence type="ECO:0000313" key="5">
    <source>
        <dbReference type="RefSeq" id="XP_013789608.1"/>
    </source>
</evidence>
<dbReference type="GeneID" id="106473474"/>
<comment type="similarity">
    <text evidence="2">Belongs to the POMP/UMP1 family.</text>
</comment>
<dbReference type="RefSeq" id="XP_013789608.1">
    <property type="nucleotide sequence ID" value="XM_013934154.2"/>
</dbReference>
<evidence type="ECO:0000313" key="3">
    <source>
        <dbReference type="Proteomes" id="UP000694941"/>
    </source>
</evidence>
<protein>
    <submittedName>
        <fullName evidence="4 5">Proteasome maturation protein-like</fullName>
    </submittedName>
</protein>
<evidence type="ECO:0000256" key="2">
    <source>
        <dbReference type="ARBA" id="ARBA00043974"/>
    </source>
</evidence>
<reference evidence="4 5" key="1">
    <citation type="submission" date="2025-05" db="UniProtKB">
        <authorList>
            <consortium name="RefSeq"/>
        </authorList>
    </citation>
    <scope>IDENTIFICATION</scope>
    <source>
        <tissue evidence="4 5">Muscle</tissue>
    </source>
</reference>
<keyword evidence="3" id="KW-1185">Reference proteome</keyword>
<evidence type="ECO:0000313" key="4">
    <source>
        <dbReference type="RefSeq" id="XP_013789607.1"/>
    </source>
</evidence>
<organism evidence="3 4">
    <name type="scientific">Limulus polyphemus</name>
    <name type="common">Atlantic horseshoe crab</name>
    <dbReference type="NCBI Taxonomy" id="6850"/>
    <lineage>
        <taxon>Eukaryota</taxon>
        <taxon>Metazoa</taxon>
        <taxon>Ecdysozoa</taxon>
        <taxon>Arthropoda</taxon>
        <taxon>Chelicerata</taxon>
        <taxon>Merostomata</taxon>
        <taxon>Xiphosura</taxon>
        <taxon>Limulidae</taxon>
        <taxon>Limulus</taxon>
    </lineage>
</organism>
<keyword evidence="1" id="KW-0143">Chaperone</keyword>
<name>A0ABM1BVR1_LIMPO</name>
<evidence type="ECO:0000256" key="1">
    <source>
        <dbReference type="ARBA" id="ARBA00023186"/>
    </source>
</evidence>
<gene>
    <name evidence="4 5 6" type="primary">LOC106473474</name>
</gene>
<evidence type="ECO:0000313" key="6">
    <source>
        <dbReference type="RefSeq" id="XP_013789609.1"/>
    </source>
</evidence>
<dbReference type="Pfam" id="PF05348">
    <property type="entry name" value="UMP1"/>
    <property type="match status" value="1"/>
</dbReference>
<proteinExistence type="inferred from homology"/>
<dbReference type="Proteomes" id="UP000694941">
    <property type="component" value="Unplaced"/>
</dbReference>
<dbReference type="RefSeq" id="XP_013789607.1">
    <property type="nucleotide sequence ID" value="XM_013934153.2"/>
</dbReference>
<dbReference type="RefSeq" id="XP_013789609.1">
    <property type="nucleotide sequence ID" value="XM_013934155.2"/>
</dbReference>
<accession>A0ABM1BVR1</accession>
<dbReference type="PANTHER" id="PTHR12828:SF3">
    <property type="entry name" value="PROTEASOME MATURATION PROTEIN"/>
    <property type="match status" value="1"/>
</dbReference>
<dbReference type="InterPro" id="IPR008012">
    <property type="entry name" value="Ump1"/>
</dbReference>
<sequence length="140" mass="15643">MEWRTGVTASSKLPKTTLKEDAPYGIHSTLVHGFQSVKSDLSSPHPLEISEKLYKQSRFETNFKMLRSIQGLHAPLKLMAERNAALKIQRLPSLRSSNVMLDALEGSDEVIGFEDILNDPDEPEVMGPPHMMMEAKLGLL</sequence>
<dbReference type="PANTHER" id="PTHR12828">
    <property type="entry name" value="PROTEASOME MATURATION PROTEIN UMP1"/>
    <property type="match status" value="1"/>
</dbReference>